<keyword evidence="2" id="KW-1185">Reference proteome</keyword>
<reference evidence="1 2" key="1">
    <citation type="submission" date="2017-09" db="EMBL/GenBank/DDBJ databases">
        <authorList>
            <person name="Ehlers B."/>
            <person name="Leendertz F.H."/>
        </authorList>
    </citation>
    <scope>NUCLEOTIDE SEQUENCE [LARGE SCALE GENOMIC DNA]</scope>
</reference>
<name>A0A2H4P8B3_9CAUD</name>
<dbReference type="Proteomes" id="UP000241096">
    <property type="component" value="Segment"/>
</dbReference>
<dbReference type="InterPro" id="IPR058979">
    <property type="entry name" value="LysC-like"/>
</dbReference>
<protein>
    <submittedName>
        <fullName evidence="1">Uncharacterized protein</fullName>
    </submittedName>
</protein>
<evidence type="ECO:0000313" key="1">
    <source>
        <dbReference type="EMBL" id="ATW58371.1"/>
    </source>
</evidence>
<sequence length="60" mass="7114">MILIAPPDELLTLCIPERVTENTVRALAHGYVVNTYEVWKCNQRIENIQKWVLEQKELYK</sequence>
<accession>A0A2H4P8B3</accession>
<dbReference type="EMBL" id="MG018930">
    <property type="protein sequence ID" value="ATW58371.1"/>
    <property type="molecule type" value="Genomic_DNA"/>
</dbReference>
<gene>
    <name evidence="1" type="ORF">CNR37_00164</name>
</gene>
<proteinExistence type="predicted"/>
<organism evidence="1 2">
    <name type="scientific">Pseudomonas phage ventosus</name>
    <dbReference type="NCBI Taxonomy" id="2048980"/>
    <lineage>
        <taxon>Viruses</taxon>
        <taxon>Duplodnaviria</taxon>
        <taxon>Heunggongvirae</taxon>
        <taxon>Uroviricota</taxon>
        <taxon>Caudoviricetes</taxon>
        <taxon>Vandenendeviridae</taxon>
        <taxon>Gorskivirinae</taxon>
        <taxon>Ventosusvirus</taxon>
        <taxon>Ventosusvirus ventosus</taxon>
    </lineage>
</organism>
<evidence type="ECO:0000313" key="2">
    <source>
        <dbReference type="Proteomes" id="UP000241096"/>
    </source>
</evidence>
<dbReference type="Pfam" id="PF23793">
    <property type="entry name" value="LysC"/>
    <property type="match status" value="1"/>
</dbReference>